<keyword evidence="7" id="KW-0540">Nuclease</keyword>
<organism evidence="7 8">
    <name type="scientific">Phocaeicola vulgatus</name>
    <name type="common">Bacteroides vulgatus</name>
    <dbReference type="NCBI Taxonomy" id="821"/>
    <lineage>
        <taxon>Bacteria</taxon>
        <taxon>Pseudomonadati</taxon>
        <taxon>Bacteroidota</taxon>
        <taxon>Bacteroidia</taxon>
        <taxon>Bacteroidales</taxon>
        <taxon>Bacteroidaceae</taxon>
        <taxon>Phocaeicola</taxon>
    </lineage>
</organism>
<evidence type="ECO:0000313" key="8">
    <source>
        <dbReference type="Proteomes" id="UP000462922"/>
    </source>
</evidence>
<dbReference type="Gene3D" id="3.40.50.150">
    <property type="entry name" value="Vaccinia Virus protein VP39"/>
    <property type="match status" value="2"/>
</dbReference>
<evidence type="ECO:0000259" key="6">
    <source>
        <dbReference type="Pfam" id="PF07669"/>
    </source>
</evidence>
<evidence type="ECO:0000256" key="2">
    <source>
        <dbReference type="ARBA" id="ARBA00022603"/>
    </source>
</evidence>
<comment type="catalytic activity">
    <reaction evidence="5">
        <text>a 2'-deoxyadenosine in DNA + S-adenosyl-L-methionine = an N(6)-methyl-2'-deoxyadenosine in DNA + S-adenosyl-L-homocysteine + H(+)</text>
        <dbReference type="Rhea" id="RHEA:15197"/>
        <dbReference type="Rhea" id="RHEA-COMP:12418"/>
        <dbReference type="Rhea" id="RHEA-COMP:12419"/>
        <dbReference type="ChEBI" id="CHEBI:15378"/>
        <dbReference type="ChEBI" id="CHEBI:57856"/>
        <dbReference type="ChEBI" id="CHEBI:59789"/>
        <dbReference type="ChEBI" id="CHEBI:90615"/>
        <dbReference type="ChEBI" id="CHEBI:90616"/>
        <dbReference type="EC" id="2.1.1.72"/>
    </reaction>
</comment>
<dbReference type="EMBL" id="WDAX01000004">
    <property type="protein sequence ID" value="KAB6576428.1"/>
    <property type="molecule type" value="Genomic_DNA"/>
</dbReference>
<dbReference type="Pfam" id="PF07669">
    <property type="entry name" value="Eco57I"/>
    <property type="match status" value="1"/>
</dbReference>
<dbReference type="PANTHER" id="PTHR33841">
    <property type="entry name" value="DNA METHYLTRANSFERASE YEEA-RELATED"/>
    <property type="match status" value="1"/>
</dbReference>
<keyword evidence="7" id="KW-0378">Hydrolase</keyword>
<reference evidence="7 8" key="1">
    <citation type="journal article" date="2019" name="Nat. Med.">
        <title>A library of human gut bacterial isolates paired with longitudinal multiomics data enables mechanistic microbiome research.</title>
        <authorList>
            <person name="Poyet M."/>
            <person name="Groussin M."/>
            <person name="Gibbons S.M."/>
            <person name="Avila-Pacheco J."/>
            <person name="Jiang X."/>
            <person name="Kearney S.M."/>
            <person name="Perrotta A.R."/>
            <person name="Berdy B."/>
            <person name="Zhao S."/>
            <person name="Lieberman T.D."/>
            <person name="Swanson P.K."/>
            <person name="Smith M."/>
            <person name="Roesemann S."/>
            <person name="Alexander J.E."/>
            <person name="Rich S.A."/>
            <person name="Livny J."/>
            <person name="Vlamakis H."/>
            <person name="Clish C."/>
            <person name="Bullock K."/>
            <person name="Deik A."/>
            <person name="Scott J."/>
            <person name="Pierce K.A."/>
            <person name="Xavier R.J."/>
            <person name="Alm E.J."/>
        </authorList>
    </citation>
    <scope>NUCLEOTIDE SEQUENCE [LARGE SCALE GENOMIC DNA]</scope>
    <source>
        <strain evidence="7 8">BIOML-A110</strain>
    </source>
</reference>
<sequence>MDYTSIHIYGHLLSDDILHEIETESSMQGNREQDFNLDVSLTAKIDNAWSSLRNDWKLFSERNSLRDPYGTKAVRRLMERFFSSLDYQLDYQPTQIEVGERKFDIPYICPELDQMPIIIVGDKTGDAELDLLDKCTLDQRIKGERRQKSPQATMLDYLNNTEHVYGIVTNGQVLRLIRNTGQLVKLTYIEFDIRRMVEEDHYAEFCLLFRLMHSSRFTHSGDDACIMEQWFNRSIESGNRIRAGLSDAVQKAMEILGRSVVCGKGAGNEVFRQAVINGEANAQTLNKELIHFIYRLLFLFIIEDRNLVYNIGAPDTDNDYDQKVRCQDIYKKYYAVSRLRRLSELPYLRNERYCDLWEGLMDSFRLFEDETFGAPLFIKPLGGVLFASETLHYLHQCQITNEQLLAAFSCLNEFRDEKQNRVKINYSSLDVEEFGSVYEGILEMRAIITQGTSVSEWNFTFGAGLDRKSSSSYYTRPDLVQSLIRTTLEPVIKDRIAKCQTTEEKIRSLLSMKVCDAASGSGHIILAMARTLAWYICTLRTGEDNPASLDYREALREVIQKCIYAVDYNPDAVELCKVVLWIEGYCAGKPLSFLDHHIRCGNSVVGVTNLDVLLDGVPKEAFSADNKETKKRIIELNKQALKDVDLVRSGKNIGLSITLFSQDIAIQSIDSEQIGLAGKVKEINDLPEDSLLQELTKQSKWEELMQSPRVECLRRACDIYVYSFYKQFHATDLTSEFDSETETFTPFNIPYTRTVYNALQEIKYLDYTTEDMEGLQVLPDSFKQEVNEVAQANRFFHWCVEFPEIFADGGGFDVMCGNPPWDKIKVEDKRWFEQNGRADIVNAGTAAQRKQAIANLPITNPELYKAYQLALANAEAMSRYVRFSGRFPMTATGDIDLYPLFAEHCYNCTREAWGLVLPTGIAVNDSTKDFFARLINDNRLISLYDFVNREKIFDIASLARFCLLTAGHKQDTPREVSGGFYLTRLDHLLDPTRIYKLKTSDFERINPNTKTCPVFRTSQDAMLTTQIYRQCKVLINDATRENIWHIKFARMFDMSNDSHLFYTYSQLVDKGAKLEGNKFLLNNQFYVPLYEGKMIWHYNHHFGTINEGTKEKPARQMAMPTSDELKNPNHNIMPWYWIPKEDMDNRLIKTDAKGNIIWEWSHKWLIGFRDITNATHDRTFVISLIPDACGVGHSATLLFVERGTMPGALLLGMMSSLVFDYATRQKIGGSHASISFVKQFPVLTPEQVSSSGYEQDIVERVARLCWFNHDLDGWMEELREECPEEYDLPEEPVIWDEEQRTVWQAELDAIFAHLYGLTTEDLRYILDPEDVCGKGCINETFRVLKERELRELGEYRTKRLVMEAWNKFEFDNKLKMLCYEK</sequence>
<evidence type="ECO:0000256" key="1">
    <source>
        <dbReference type="ARBA" id="ARBA00011900"/>
    </source>
</evidence>
<protein>
    <recommendedName>
        <fullName evidence="1">site-specific DNA-methyltransferase (adenine-specific)</fullName>
        <ecNumber evidence="1">2.1.1.72</ecNumber>
    </recommendedName>
</protein>
<dbReference type="Proteomes" id="UP000462922">
    <property type="component" value="Unassembled WGS sequence"/>
</dbReference>
<feature type="domain" description="Type II methyltransferase M.TaqI-like" evidence="6">
    <location>
        <begin position="561"/>
        <end position="829"/>
    </location>
</feature>
<proteinExistence type="predicted"/>
<dbReference type="GO" id="GO:0006304">
    <property type="term" value="P:DNA modification"/>
    <property type="evidence" value="ECO:0007669"/>
    <property type="project" value="InterPro"/>
</dbReference>
<evidence type="ECO:0000256" key="3">
    <source>
        <dbReference type="ARBA" id="ARBA00022679"/>
    </source>
</evidence>
<dbReference type="GO" id="GO:0004519">
    <property type="term" value="F:endonuclease activity"/>
    <property type="evidence" value="ECO:0007669"/>
    <property type="project" value="UniProtKB-KW"/>
</dbReference>
<keyword evidence="7" id="KW-0255">Endonuclease</keyword>
<dbReference type="InterPro" id="IPR011639">
    <property type="entry name" value="MethylTrfase_TaqI-like_dom"/>
</dbReference>
<keyword evidence="3" id="KW-0808">Transferase</keyword>
<dbReference type="InterPro" id="IPR029063">
    <property type="entry name" value="SAM-dependent_MTases_sf"/>
</dbReference>
<keyword evidence="2" id="KW-0489">Methyltransferase</keyword>
<evidence type="ECO:0000313" key="7">
    <source>
        <dbReference type="EMBL" id="KAB6576428.1"/>
    </source>
</evidence>
<dbReference type="SUPFAM" id="SSF53335">
    <property type="entry name" value="S-adenosyl-L-methionine-dependent methyltransferases"/>
    <property type="match status" value="1"/>
</dbReference>
<accession>A0A7J5RZC6</accession>
<name>A0A7J5RZC6_PHOVU</name>
<dbReference type="PANTHER" id="PTHR33841:SF1">
    <property type="entry name" value="DNA METHYLTRANSFERASE A"/>
    <property type="match status" value="1"/>
</dbReference>
<dbReference type="RefSeq" id="WP_117849027.1">
    <property type="nucleotide sequence ID" value="NZ_JAHYNT010000012.1"/>
</dbReference>
<comment type="caution">
    <text evidence="7">The sequence shown here is derived from an EMBL/GenBank/DDBJ whole genome shotgun (WGS) entry which is preliminary data.</text>
</comment>
<dbReference type="EC" id="2.1.1.72" evidence="1"/>
<gene>
    <name evidence="7" type="ORF">GAY76_02620</name>
</gene>
<evidence type="ECO:0000256" key="5">
    <source>
        <dbReference type="ARBA" id="ARBA00047942"/>
    </source>
</evidence>
<evidence type="ECO:0000256" key="4">
    <source>
        <dbReference type="ARBA" id="ARBA00022691"/>
    </source>
</evidence>
<dbReference type="GO" id="GO:0009007">
    <property type="term" value="F:site-specific DNA-methyltransferase (adenine-specific) activity"/>
    <property type="evidence" value="ECO:0007669"/>
    <property type="project" value="UniProtKB-EC"/>
</dbReference>
<dbReference type="InterPro" id="IPR050953">
    <property type="entry name" value="N4_N6_ade-DNA_methylase"/>
</dbReference>
<keyword evidence="4" id="KW-0949">S-adenosyl-L-methionine</keyword>
<dbReference type="GO" id="GO:0032259">
    <property type="term" value="P:methylation"/>
    <property type="evidence" value="ECO:0007669"/>
    <property type="project" value="UniProtKB-KW"/>
</dbReference>